<keyword evidence="3" id="KW-1185">Reference proteome</keyword>
<evidence type="ECO:0000313" key="2">
    <source>
        <dbReference type="EMBL" id="GAF43751.1"/>
    </source>
</evidence>
<proteinExistence type="predicted"/>
<dbReference type="EMBL" id="BAWF01000009">
    <property type="protein sequence ID" value="GAF43751.1"/>
    <property type="molecule type" value="Genomic_DNA"/>
</dbReference>
<protein>
    <submittedName>
        <fullName evidence="2">Uncharacterized protein</fullName>
    </submittedName>
</protein>
<evidence type="ECO:0000313" key="3">
    <source>
        <dbReference type="Proteomes" id="UP000019491"/>
    </source>
</evidence>
<comment type="caution">
    <text evidence="2">The sequence shown here is derived from an EMBL/GenBank/DDBJ whole genome shotgun (WGS) entry which is preliminary data.</text>
</comment>
<evidence type="ECO:0000256" key="1">
    <source>
        <dbReference type="SAM" id="MobiDB-lite"/>
    </source>
</evidence>
<organism evidence="2 3">
    <name type="scientific">Rhodococcus wratislaviensis NBRC 100605</name>
    <dbReference type="NCBI Taxonomy" id="1219028"/>
    <lineage>
        <taxon>Bacteria</taxon>
        <taxon>Bacillati</taxon>
        <taxon>Actinomycetota</taxon>
        <taxon>Actinomycetes</taxon>
        <taxon>Mycobacteriales</taxon>
        <taxon>Nocardiaceae</taxon>
        <taxon>Rhodococcus</taxon>
    </lineage>
</organism>
<dbReference type="AlphaFoldDB" id="X0Q0R0"/>
<accession>X0Q0R0</accession>
<gene>
    <name evidence="2" type="ORF">RW1_009_01760</name>
</gene>
<feature type="region of interest" description="Disordered" evidence="1">
    <location>
        <begin position="42"/>
        <end position="61"/>
    </location>
</feature>
<reference evidence="2 3" key="1">
    <citation type="submission" date="2014-02" db="EMBL/GenBank/DDBJ databases">
        <title>Whole genome shotgun sequence of Rhodococcus wratislaviensis NBRC 100605.</title>
        <authorList>
            <person name="Hosoyama A."/>
            <person name="Tsuchikane K."/>
            <person name="Yoshida I."/>
            <person name="Ohji S."/>
            <person name="Ichikawa N."/>
            <person name="Yamazoe A."/>
            <person name="Fujita N."/>
        </authorList>
    </citation>
    <scope>NUCLEOTIDE SEQUENCE [LARGE SCALE GENOMIC DNA]</scope>
    <source>
        <strain evidence="2 3">NBRC 100605</strain>
    </source>
</reference>
<dbReference type="Proteomes" id="UP000019491">
    <property type="component" value="Unassembled WGS sequence"/>
</dbReference>
<sequence length="61" mass="6275">MISKEIRYSLIATDNPDGGAVGKLVAVDTSILTKTVMNAANGMGASGKRAQARSHTDSVPT</sequence>
<name>X0Q0R0_RHOWR</name>